<dbReference type="OrthoDB" id="681455at2759"/>
<gene>
    <name evidence="2" type="ORF">SETIT_2G423700v2</name>
</gene>
<proteinExistence type="predicted"/>
<sequence>MEDTPFSSLPDDTIADILLRLPAESVLCAGAVCKAWRSFTTDPSFLAAHARLQQAQVVMYSYLDEGPYELALDVVPFSGDDDEAARRRLIRYPRTTRTRFLLLASCNGVLLFRKSHGSFLSFLLCNPVTRQWAELPRVGRFGEAEYQYAFYSHQPSGEYRLLLRRGLSWLILSTGAAEPRRVDMPPGTSITNSLVTAPPVALGGRLHWPPRVVAGAGMTTTTSEMMVFDTVSETFHRMAGPPTATADMVKLFEMEGRLAAADFGEEEHVDLWFLDDYDVGRWERRHRVATAWEPDGVSRGPPQEAGDLVCVAAAGDGEGNVMLGSHLWLAVYNLRTKTARTVDSVVEAENDVLVSRHVFSASLVRHPSFAARSTADLGLTFSWS</sequence>
<dbReference type="STRING" id="4555.A0A368Q8Z7"/>
<reference evidence="2" key="2">
    <citation type="submission" date="2015-07" db="EMBL/GenBank/DDBJ databases">
        <authorList>
            <person name="Noorani M."/>
        </authorList>
    </citation>
    <scope>NUCLEOTIDE SEQUENCE</scope>
    <source>
        <strain evidence="2">Yugu1</strain>
    </source>
</reference>
<dbReference type="InterPro" id="IPR001810">
    <property type="entry name" value="F-box_dom"/>
</dbReference>
<accession>A0A368Q8Z7</accession>
<protein>
    <recommendedName>
        <fullName evidence="1">F-box domain-containing protein</fullName>
    </recommendedName>
</protein>
<dbReference type="InterPro" id="IPR013187">
    <property type="entry name" value="F-box-assoc_dom_typ3"/>
</dbReference>
<dbReference type="SMART" id="SM00256">
    <property type="entry name" value="FBOX"/>
    <property type="match status" value="1"/>
</dbReference>
<name>A0A368Q8Z7_SETIT</name>
<dbReference type="AlphaFoldDB" id="A0A368Q8Z7"/>
<reference evidence="2" key="1">
    <citation type="journal article" date="2012" name="Nat. Biotechnol.">
        <title>Reference genome sequence of the model plant Setaria.</title>
        <authorList>
            <person name="Bennetzen J.L."/>
            <person name="Schmutz J."/>
            <person name="Wang H."/>
            <person name="Percifield R."/>
            <person name="Hawkins J."/>
            <person name="Pontaroli A.C."/>
            <person name="Estep M."/>
            <person name="Feng L."/>
            <person name="Vaughn J.N."/>
            <person name="Grimwood J."/>
            <person name="Jenkins J."/>
            <person name="Barry K."/>
            <person name="Lindquist E."/>
            <person name="Hellsten U."/>
            <person name="Deshpande S."/>
            <person name="Wang X."/>
            <person name="Wu X."/>
            <person name="Mitros T."/>
            <person name="Triplett J."/>
            <person name="Yang X."/>
            <person name="Ye C.Y."/>
            <person name="Mauro-Herrera M."/>
            <person name="Wang L."/>
            <person name="Li P."/>
            <person name="Sharma M."/>
            <person name="Sharma R."/>
            <person name="Ronald P.C."/>
            <person name="Panaud O."/>
            <person name="Kellogg E.A."/>
            <person name="Brutnell T.P."/>
            <person name="Doust A.N."/>
            <person name="Tuskan G.A."/>
            <person name="Rokhsar D."/>
            <person name="Devos K.M."/>
        </authorList>
    </citation>
    <scope>NUCLEOTIDE SEQUENCE [LARGE SCALE GENOMIC DNA]</scope>
    <source>
        <strain evidence="2">Yugu1</strain>
    </source>
</reference>
<feature type="domain" description="F-box" evidence="1">
    <location>
        <begin position="9"/>
        <end position="49"/>
    </location>
</feature>
<evidence type="ECO:0000259" key="1">
    <source>
        <dbReference type="SMART" id="SM00256"/>
    </source>
</evidence>
<dbReference type="PANTHER" id="PTHR31672">
    <property type="entry name" value="BNACNNG10540D PROTEIN"/>
    <property type="match status" value="1"/>
</dbReference>
<dbReference type="SUPFAM" id="SSF81383">
    <property type="entry name" value="F-box domain"/>
    <property type="match status" value="1"/>
</dbReference>
<dbReference type="Pfam" id="PF12937">
    <property type="entry name" value="F-box-like"/>
    <property type="match status" value="1"/>
</dbReference>
<dbReference type="EMBL" id="CM003529">
    <property type="protein sequence ID" value="RCV14409.1"/>
    <property type="molecule type" value="Genomic_DNA"/>
</dbReference>
<dbReference type="Pfam" id="PF08268">
    <property type="entry name" value="FBA_3"/>
    <property type="match status" value="1"/>
</dbReference>
<dbReference type="Gene3D" id="1.20.1280.50">
    <property type="match status" value="1"/>
</dbReference>
<evidence type="ECO:0000313" key="2">
    <source>
        <dbReference type="EMBL" id="RCV14409.1"/>
    </source>
</evidence>
<dbReference type="InterPro" id="IPR036047">
    <property type="entry name" value="F-box-like_dom_sf"/>
</dbReference>
<dbReference type="CDD" id="cd22157">
    <property type="entry name" value="F-box_AtFBW1-like"/>
    <property type="match status" value="1"/>
</dbReference>
<organism evidence="2">
    <name type="scientific">Setaria italica</name>
    <name type="common">Foxtail millet</name>
    <name type="synonym">Panicum italicum</name>
    <dbReference type="NCBI Taxonomy" id="4555"/>
    <lineage>
        <taxon>Eukaryota</taxon>
        <taxon>Viridiplantae</taxon>
        <taxon>Streptophyta</taxon>
        <taxon>Embryophyta</taxon>
        <taxon>Tracheophyta</taxon>
        <taxon>Spermatophyta</taxon>
        <taxon>Magnoliopsida</taxon>
        <taxon>Liliopsida</taxon>
        <taxon>Poales</taxon>
        <taxon>Poaceae</taxon>
        <taxon>PACMAD clade</taxon>
        <taxon>Panicoideae</taxon>
        <taxon>Panicodae</taxon>
        <taxon>Paniceae</taxon>
        <taxon>Cenchrinae</taxon>
        <taxon>Setaria</taxon>
    </lineage>
</organism>
<dbReference type="PANTHER" id="PTHR31672:SF2">
    <property type="entry name" value="F-BOX DOMAIN-CONTAINING PROTEIN"/>
    <property type="match status" value="1"/>
</dbReference>
<dbReference type="InterPro" id="IPR050796">
    <property type="entry name" value="SCF_F-box_component"/>
</dbReference>